<evidence type="ECO:0000313" key="2">
    <source>
        <dbReference type="Proteomes" id="UP000265520"/>
    </source>
</evidence>
<sequence length="41" mass="4557">RSILQRVQAYKEKGCENGEGGENGEGDVEFCTKLEEIACYC</sequence>
<dbReference type="EMBL" id="LXQA010814275">
    <property type="protein sequence ID" value="MCI72261.1"/>
    <property type="molecule type" value="Genomic_DNA"/>
</dbReference>
<accession>A0A392UFF7</accession>
<evidence type="ECO:0000313" key="1">
    <source>
        <dbReference type="EMBL" id="MCI72261.1"/>
    </source>
</evidence>
<protein>
    <submittedName>
        <fullName evidence="1">Uncharacterized protein</fullName>
    </submittedName>
</protein>
<name>A0A392UFF7_9FABA</name>
<dbReference type="Proteomes" id="UP000265520">
    <property type="component" value="Unassembled WGS sequence"/>
</dbReference>
<organism evidence="1 2">
    <name type="scientific">Trifolium medium</name>
    <dbReference type="NCBI Taxonomy" id="97028"/>
    <lineage>
        <taxon>Eukaryota</taxon>
        <taxon>Viridiplantae</taxon>
        <taxon>Streptophyta</taxon>
        <taxon>Embryophyta</taxon>
        <taxon>Tracheophyta</taxon>
        <taxon>Spermatophyta</taxon>
        <taxon>Magnoliopsida</taxon>
        <taxon>eudicotyledons</taxon>
        <taxon>Gunneridae</taxon>
        <taxon>Pentapetalae</taxon>
        <taxon>rosids</taxon>
        <taxon>fabids</taxon>
        <taxon>Fabales</taxon>
        <taxon>Fabaceae</taxon>
        <taxon>Papilionoideae</taxon>
        <taxon>50 kb inversion clade</taxon>
        <taxon>NPAAA clade</taxon>
        <taxon>Hologalegina</taxon>
        <taxon>IRL clade</taxon>
        <taxon>Trifolieae</taxon>
        <taxon>Trifolium</taxon>
    </lineage>
</organism>
<reference evidence="1 2" key="1">
    <citation type="journal article" date="2018" name="Front. Plant Sci.">
        <title>Red Clover (Trifolium pratense) and Zigzag Clover (T. medium) - A Picture of Genomic Similarities and Differences.</title>
        <authorList>
            <person name="Dluhosova J."/>
            <person name="Istvanek J."/>
            <person name="Nedelnik J."/>
            <person name="Repkova J."/>
        </authorList>
    </citation>
    <scope>NUCLEOTIDE SEQUENCE [LARGE SCALE GENOMIC DNA]</scope>
    <source>
        <strain evidence="2">cv. 10/8</strain>
        <tissue evidence="1">Leaf</tissue>
    </source>
</reference>
<proteinExistence type="predicted"/>
<keyword evidence="2" id="KW-1185">Reference proteome</keyword>
<feature type="non-terminal residue" evidence="1">
    <location>
        <position position="1"/>
    </location>
</feature>
<comment type="caution">
    <text evidence="1">The sequence shown here is derived from an EMBL/GenBank/DDBJ whole genome shotgun (WGS) entry which is preliminary data.</text>
</comment>
<dbReference type="AlphaFoldDB" id="A0A392UFF7"/>